<accession>A0A4R5YD86</accession>
<feature type="region of interest" description="Disordered" evidence="1">
    <location>
        <begin position="1"/>
        <end position="27"/>
    </location>
</feature>
<dbReference type="GeneID" id="64347604"/>
<comment type="caution">
    <text evidence="2">The sequence shown here is derived from an EMBL/GenBank/DDBJ whole genome shotgun (WGS) entry which is preliminary data.</text>
</comment>
<sequence length="89" mass="9888">MSASTTLTSDRSDPARSPDPHRRVRSCLGPEEAFPDELGGLSLADLQVLHSRICRQLDREYRTTPHGPHPCTTDRLHDVLGELDARDNA</sequence>
<reference evidence="2 3" key="1">
    <citation type="submission" date="2019-03" db="EMBL/GenBank/DDBJ databases">
        <title>Genome Sequencing and Assembly of Various Microbes Isolated from Partially Reclaimed Soil and Acid Mine Drainage (AMD) Site.</title>
        <authorList>
            <person name="Steinbock B."/>
            <person name="Bechtold R."/>
            <person name="Sevigny J.L."/>
            <person name="Thomas D."/>
            <person name="Cuthill L.R."/>
            <person name="Aveiro Johannsen E.J."/>
            <person name="Thomas K."/>
            <person name="Ghosh A."/>
        </authorList>
    </citation>
    <scope>NUCLEOTIDE SEQUENCE [LARGE SCALE GENOMIC DNA]</scope>
    <source>
        <strain evidence="2 3">S-A3</strain>
    </source>
</reference>
<name>A0A4R5YD86_KOCRO</name>
<organism evidence="2 3">
    <name type="scientific">Kocuria rosea</name>
    <name type="common">Deinococcus erythromyxa</name>
    <name type="synonym">Micrococcus rubens</name>
    <dbReference type="NCBI Taxonomy" id="1275"/>
    <lineage>
        <taxon>Bacteria</taxon>
        <taxon>Bacillati</taxon>
        <taxon>Actinomycetota</taxon>
        <taxon>Actinomycetes</taxon>
        <taxon>Micrococcales</taxon>
        <taxon>Micrococcaceae</taxon>
        <taxon>Kocuria</taxon>
    </lineage>
</organism>
<dbReference type="Proteomes" id="UP000295163">
    <property type="component" value="Unassembled WGS sequence"/>
</dbReference>
<feature type="compositionally biased region" description="Basic and acidic residues" evidence="1">
    <location>
        <begin position="10"/>
        <end position="21"/>
    </location>
</feature>
<gene>
    <name evidence="2" type="ORF">E2R59_09275</name>
</gene>
<evidence type="ECO:0000256" key="1">
    <source>
        <dbReference type="SAM" id="MobiDB-lite"/>
    </source>
</evidence>
<proteinExistence type="predicted"/>
<protein>
    <submittedName>
        <fullName evidence="2">Uncharacterized protein</fullName>
    </submittedName>
</protein>
<dbReference type="RefSeq" id="WP_133410262.1">
    <property type="nucleotide sequence ID" value="NZ_SMZT01000003.1"/>
</dbReference>
<evidence type="ECO:0000313" key="3">
    <source>
        <dbReference type="Proteomes" id="UP000295163"/>
    </source>
</evidence>
<dbReference type="EMBL" id="SMZT01000003">
    <property type="protein sequence ID" value="TDL43001.1"/>
    <property type="molecule type" value="Genomic_DNA"/>
</dbReference>
<dbReference type="AlphaFoldDB" id="A0A4R5YD86"/>
<evidence type="ECO:0000313" key="2">
    <source>
        <dbReference type="EMBL" id="TDL43001.1"/>
    </source>
</evidence>